<name>A0ABR4HDG0_9EURO</name>
<comment type="caution">
    <text evidence="4">The sequence shown here is derived from an EMBL/GenBank/DDBJ whole genome shotgun (WGS) entry which is preliminary data.</text>
</comment>
<feature type="region of interest" description="Disordered" evidence="1">
    <location>
        <begin position="223"/>
        <end position="271"/>
    </location>
</feature>
<evidence type="ECO:0000256" key="3">
    <source>
        <dbReference type="SAM" id="SignalP"/>
    </source>
</evidence>
<keyword evidence="5" id="KW-1185">Reference proteome</keyword>
<dbReference type="EMBL" id="JBFXLT010000040">
    <property type="protein sequence ID" value="KAL2813437.1"/>
    <property type="molecule type" value="Genomic_DNA"/>
</dbReference>
<organism evidence="4 5">
    <name type="scientific">Aspergillus granulosus</name>
    <dbReference type="NCBI Taxonomy" id="176169"/>
    <lineage>
        <taxon>Eukaryota</taxon>
        <taxon>Fungi</taxon>
        <taxon>Dikarya</taxon>
        <taxon>Ascomycota</taxon>
        <taxon>Pezizomycotina</taxon>
        <taxon>Eurotiomycetes</taxon>
        <taxon>Eurotiomycetidae</taxon>
        <taxon>Eurotiales</taxon>
        <taxon>Aspergillaceae</taxon>
        <taxon>Aspergillus</taxon>
        <taxon>Aspergillus subgen. Nidulantes</taxon>
    </lineage>
</organism>
<dbReference type="Proteomes" id="UP001610334">
    <property type="component" value="Unassembled WGS sequence"/>
</dbReference>
<feature type="chain" id="PRO_5046067640" evidence="3">
    <location>
        <begin position="24"/>
        <end position="271"/>
    </location>
</feature>
<evidence type="ECO:0000313" key="4">
    <source>
        <dbReference type="EMBL" id="KAL2813437.1"/>
    </source>
</evidence>
<accession>A0ABR4HDG0</accession>
<reference evidence="4 5" key="1">
    <citation type="submission" date="2024-07" db="EMBL/GenBank/DDBJ databases">
        <title>Section-level genome sequencing and comparative genomics of Aspergillus sections Usti and Cavernicolus.</title>
        <authorList>
            <consortium name="Lawrence Berkeley National Laboratory"/>
            <person name="Nybo J.L."/>
            <person name="Vesth T.C."/>
            <person name="Theobald S."/>
            <person name="Frisvad J.C."/>
            <person name="Larsen T.O."/>
            <person name="Kjaerboelling I."/>
            <person name="Rothschild-Mancinelli K."/>
            <person name="Lyhne E.K."/>
            <person name="Kogle M.E."/>
            <person name="Barry K."/>
            <person name="Clum A."/>
            <person name="Na H."/>
            <person name="Ledsgaard L."/>
            <person name="Lin J."/>
            <person name="Lipzen A."/>
            <person name="Kuo A."/>
            <person name="Riley R."/>
            <person name="Mondo S."/>
            <person name="Labutti K."/>
            <person name="Haridas S."/>
            <person name="Pangalinan J."/>
            <person name="Salamov A.A."/>
            <person name="Simmons B.A."/>
            <person name="Magnuson J.K."/>
            <person name="Chen J."/>
            <person name="Drula E."/>
            <person name="Henrissat B."/>
            <person name="Wiebenga A."/>
            <person name="Lubbers R.J."/>
            <person name="Gomes A.C."/>
            <person name="Makela M.R."/>
            <person name="Stajich J."/>
            <person name="Grigoriev I.V."/>
            <person name="Mortensen U.H."/>
            <person name="De Vries R.P."/>
            <person name="Baker S.E."/>
            <person name="Andersen M.R."/>
        </authorList>
    </citation>
    <scope>NUCLEOTIDE SEQUENCE [LARGE SCALE GENOMIC DNA]</scope>
    <source>
        <strain evidence="4 5">CBS 588.65</strain>
    </source>
</reference>
<keyword evidence="2" id="KW-0812">Transmembrane</keyword>
<sequence length="271" mass="30084">MGREQYRIPFLFLLTSCLGNAAALAVSTPTMETTGQSHPTNLVHGHGHHHLPDLDGTKTADEVIILILGAIVFLTFALGLIFQLCETPPWLPRRKHHVWNEEADDENDHGQFHQMADLNLDLESASSTTSTVTDRLLEGRCCGHHPLRWATRYGTITQHHVDVGGVRKMVLVIEAGLDDEGAPVHDGYSQWFERFRVWSNENSVVGVGERVADQRDLLEDDVPFNGGDLEQGAPWLEFDPNESGTDEYSSALERLSSPRTPPRLHNSGLGV</sequence>
<proteinExistence type="predicted"/>
<feature type="transmembrane region" description="Helical" evidence="2">
    <location>
        <begin position="63"/>
        <end position="85"/>
    </location>
</feature>
<evidence type="ECO:0000256" key="2">
    <source>
        <dbReference type="SAM" id="Phobius"/>
    </source>
</evidence>
<evidence type="ECO:0000256" key="1">
    <source>
        <dbReference type="SAM" id="MobiDB-lite"/>
    </source>
</evidence>
<keyword evidence="2" id="KW-1133">Transmembrane helix</keyword>
<keyword evidence="3" id="KW-0732">Signal</keyword>
<feature type="signal peptide" evidence="3">
    <location>
        <begin position="1"/>
        <end position="23"/>
    </location>
</feature>
<evidence type="ECO:0000313" key="5">
    <source>
        <dbReference type="Proteomes" id="UP001610334"/>
    </source>
</evidence>
<gene>
    <name evidence="4" type="ORF">BJX63DRAFT_394435</name>
</gene>
<protein>
    <submittedName>
        <fullName evidence="4">Uncharacterized protein</fullName>
    </submittedName>
</protein>
<keyword evidence="2" id="KW-0472">Membrane</keyword>